<proteinExistence type="predicted"/>
<gene>
    <name evidence="1" type="ORF">ACFSUL_18410</name>
</gene>
<comment type="caution">
    <text evidence="1">The sequence shown here is derived from an EMBL/GenBank/DDBJ whole genome shotgun (WGS) entry which is preliminary data.</text>
</comment>
<keyword evidence="2" id="KW-1185">Reference proteome</keyword>
<dbReference type="Proteomes" id="UP001597506">
    <property type="component" value="Unassembled WGS sequence"/>
</dbReference>
<dbReference type="RefSeq" id="WP_377937350.1">
    <property type="nucleotide sequence ID" value="NZ_JBHUMF010000031.1"/>
</dbReference>
<evidence type="ECO:0000313" key="2">
    <source>
        <dbReference type="Proteomes" id="UP001597506"/>
    </source>
</evidence>
<dbReference type="EMBL" id="JBHUMF010000031">
    <property type="protein sequence ID" value="MFD2682716.1"/>
    <property type="molecule type" value="Genomic_DNA"/>
</dbReference>
<sequence length="393" mass="45411">MNIQVHYNGRPSGTIPFSALASTILYFNELGLESNWDKDNRILHVTNSLYNKKVFVYLEQVTESDTMLVEELKKYLQYVGVKMEITEENSLEGLSGDLFVRLIVKPSNNQGKDEGIFIGVNKRLYWKELKEKVYPELKQYHIKGQEIFTKEDTNIPLLSLSINIGEQERNSNLPISLANVITRLLLKKKNVSMLDLSIDAFKHLLMADTLERKTERKKVEKQRERRPITEEVKEVTNKAIKSCDMYFDYTISKNQHTNHYTIVSDIWFKNIGNINLKNPTVCIRTNPPGNVEIGGQILPPTMSELFSVQGSQGAQGWQYIGEDWLEKAYETGEYWVKPLQEITIKPGEEMAMEQVKFTLEPLEEKGDITIVGFVYFQEQKLQFSSLNKIIFSF</sequence>
<reference evidence="2" key="1">
    <citation type="journal article" date="2019" name="Int. J. Syst. Evol. Microbiol.">
        <title>The Global Catalogue of Microorganisms (GCM) 10K type strain sequencing project: providing services to taxonomists for standard genome sequencing and annotation.</title>
        <authorList>
            <consortium name="The Broad Institute Genomics Platform"/>
            <consortium name="The Broad Institute Genome Sequencing Center for Infectious Disease"/>
            <person name="Wu L."/>
            <person name="Ma J."/>
        </authorList>
    </citation>
    <scope>NUCLEOTIDE SEQUENCE [LARGE SCALE GENOMIC DNA]</scope>
    <source>
        <strain evidence="2">KCTC 3913</strain>
    </source>
</reference>
<name>A0ABW5RWI9_9BACI</name>
<protein>
    <submittedName>
        <fullName evidence="1">Uncharacterized protein</fullName>
    </submittedName>
</protein>
<organism evidence="1 2">
    <name type="scientific">Bacillus seohaeanensis</name>
    <dbReference type="NCBI Taxonomy" id="284580"/>
    <lineage>
        <taxon>Bacteria</taxon>
        <taxon>Bacillati</taxon>
        <taxon>Bacillota</taxon>
        <taxon>Bacilli</taxon>
        <taxon>Bacillales</taxon>
        <taxon>Bacillaceae</taxon>
        <taxon>Bacillus</taxon>
    </lineage>
</organism>
<evidence type="ECO:0000313" key="1">
    <source>
        <dbReference type="EMBL" id="MFD2682716.1"/>
    </source>
</evidence>
<accession>A0ABW5RWI9</accession>